<dbReference type="Pfam" id="PF14310">
    <property type="entry name" value="Fn3-like"/>
    <property type="match status" value="1"/>
</dbReference>
<dbReference type="SUPFAM" id="SSF52279">
    <property type="entry name" value="Beta-D-glucan exohydrolase, C-terminal domain"/>
    <property type="match status" value="1"/>
</dbReference>
<dbReference type="PANTHER" id="PTHR42715:SF10">
    <property type="entry name" value="BETA-GLUCOSIDASE"/>
    <property type="match status" value="1"/>
</dbReference>
<dbReference type="Proteomes" id="UP000617628">
    <property type="component" value="Unassembled WGS sequence"/>
</dbReference>
<reference evidence="4" key="1">
    <citation type="submission" date="2021-01" db="EMBL/GenBank/DDBJ databases">
        <title>Modified the classification status of verrucomicrobia.</title>
        <authorList>
            <person name="Feng X."/>
        </authorList>
    </citation>
    <scope>NUCLEOTIDE SEQUENCE</scope>
    <source>
        <strain evidence="4">KCTC 13126</strain>
    </source>
</reference>
<dbReference type="InterPro" id="IPR013783">
    <property type="entry name" value="Ig-like_fold"/>
</dbReference>
<dbReference type="InterPro" id="IPR036962">
    <property type="entry name" value="Glyco_hydro_3_N_sf"/>
</dbReference>
<dbReference type="GO" id="GO:0008422">
    <property type="term" value="F:beta-glucosidase activity"/>
    <property type="evidence" value="ECO:0007669"/>
    <property type="project" value="UniProtKB-ARBA"/>
</dbReference>
<evidence type="ECO:0000256" key="1">
    <source>
        <dbReference type="ARBA" id="ARBA00005336"/>
    </source>
</evidence>
<feature type="domain" description="Fibronectin type III-like" evidence="3">
    <location>
        <begin position="592"/>
        <end position="662"/>
    </location>
</feature>
<comment type="similarity">
    <text evidence="1">Belongs to the glycosyl hydrolase 3 family.</text>
</comment>
<dbReference type="Gene3D" id="3.40.50.1700">
    <property type="entry name" value="Glycoside hydrolase family 3 C-terminal domain"/>
    <property type="match status" value="1"/>
</dbReference>
<dbReference type="InterPro" id="IPR017853">
    <property type="entry name" value="GH"/>
</dbReference>
<dbReference type="Gene3D" id="3.20.20.300">
    <property type="entry name" value="Glycoside hydrolase, family 3, N-terminal domain"/>
    <property type="match status" value="1"/>
</dbReference>
<evidence type="ECO:0000256" key="2">
    <source>
        <dbReference type="ARBA" id="ARBA00022801"/>
    </source>
</evidence>
<gene>
    <name evidence="4" type="ORF">JIN87_25755</name>
</gene>
<evidence type="ECO:0000259" key="3">
    <source>
        <dbReference type="SMART" id="SM01217"/>
    </source>
</evidence>
<organism evidence="4 5">
    <name type="scientific">Pelagicoccus mobilis</name>
    <dbReference type="NCBI Taxonomy" id="415221"/>
    <lineage>
        <taxon>Bacteria</taxon>
        <taxon>Pseudomonadati</taxon>
        <taxon>Verrucomicrobiota</taxon>
        <taxon>Opitutia</taxon>
        <taxon>Puniceicoccales</taxon>
        <taxon>Pelagicoccaceae</taxon>
        <taxon>Pelagicoccus</taxon>
    </lineage>
</organism>
<comment type="caution">
    <text evidence="4">The sequence shown here is derived from an EMBL/GenBank/DDBJ whole genome shotgun (WGS) entry which is preliminary data.</text>
</comment>
<dbReference type="AlphaFoldDB" id="A0A934S0X7"/>
<evidence type="ECO:0000313" key="5">
    <source>
        <dbReference type="Proteomes" id="UP000617628"/>
    </source>
</evidence>
<dbReference type="SMART" id="SM01217">
    <property type="entry name" value="Fn3_like"/>
    <property type="match status" value="1"/>
</dbReference>
<dbReference type="PANTHER" id="PTHR42715">
    <property type="entry name" value="BETA-GLUCOSIDASE"/>
    <property type="match status" value="1"/>
</dbReference>
<name>A0A934S0X7_9BACT</name>
<keyword evidence="5" id="KW-1185">Reference proteome</keyword>
<accession>A0A934S0X7</accession>
<dbReference type="FunFam" id="2.60.40.10:FF:000495">
    <property type="entry name" value="Periplasmic beta-glucosidase"/>
    <property type="match status" value="1"/>
</dbReference>
<dbReference type="InterPro" id="IPR036881">
    <property type="entry name" value="Glyco_hydro_3_C_sf"/>
</dbReference>
<dbReference type="SUPFAM" id="SSF51445">
    <property type="entry name" value="(Trans)glycosidases"/>
    <property type="match status" value="1"/>
</dbReference>
<dbReference type="InterPro" id="IPR050288">
    <property type="entry name" value="Cellulose_deg_GH3"/>
</dbReference>
<dbReference type="Pfam" id="PF00933">
    <property type="entry name" value="Glyco_hydro_3"/>
    <property type="match status" value="1"/>
</dbReference>
<dbReference type="InterPro" id="IPR026891">
    <property type="entry name" value="Fn3-like"/>
</dbReference>
<dbReference type="GO" id="GO:0005975">
    <property type="term" value="P:carbohydrate metabolic process"/>
    <property type="evidence" value="ECO:0007669"/>
    <property type="project" value="InterPro"/>
</dbReference>
<dbReference type="Gene3D" id="2.60.40.10">
    <property type="entry name" value="Immunoglobulins"/>
    <property type="match status" value="1"/>
</dbReference>
<dbReference type="PRINTS" id="PR00133">
    <property type="entry name" value="GLHYDRLASE3"/>
</dbReference>
<keyword evidence="2 4" id="KW-0378">Hydrolase</keyword>
<dbReference type="EMBL" id="JAENIL010000081">
    <property type="protein sequence ID" value="MBK1880316.1"/>
    <property type="molecule type" value="Genomic_DNA"/>
</dbReference>
<dbReference type="InterPro" id="IPR002772">
    <property type="entry name" value="Glyco_hydro_3_C"/>
</dbReference>
<dbReference type="InterPro" id="IPR001764">
    <property type="entry name" value="Glyco_hydro_3_N"/>
</dbReference>
<dbReference type="RefSeq" id="WP_200359151.1">
    <property type="nucleotide sequence ID" value="NZ_JAENIL010000081.1"/>
</dbReference>
<dbReference type="Pfam" id="PF01915">
    <property type="entry name" value="Glyco_hydro_3_C"/>
    <property type="match status" value="1"/>
</dbReference>
<evidence type="ECO:0000313" key="4">
    <source>
        <dbReference type="EMBL" id="MBK1880316.1"/>
    </source>
</evidence>
<protein>
    <submittedName>
        <fullName evidence="4">Glycoside hydrolase family 3 C-terminal domain-containing protein</fullName>
    </submittedName>
</protein>
<sequence length="674" mass="75315">MYPKNSFEDSSAWAEGILSQMTLDEKCDYVGGEDIFYTKAIERLGIKRVMMSDATAGIHLRDRFNEFTYQNAIEKSTAFPCPLQLSATWNPELSEQFAKGVAEEALAAGIGILLGPGFNIYRQSQCGRNFEYFGEDPFLTSRMIETYIKGAQDTGVVATIKHFVANNTDYFRRKSNSVIDERTLNEIYMPAFKAGIEAGVLAAMTSYNLVNGEWAGQSEEVIKKLLREHLGFKWLVMTDWWSVFDGAKVAKSGQDLEMPACLATIGLADKVRAGEVEEADVDRMVKSILTTLKSMELFDLEPREDLVANFPIHEEVALQTAREGTVLLRNEKNILPLAGDEEILLIGDFIENKAHGGGSARVDGYDTVQLLDALKAEFGERIAFEKAPSWDRIASAKRVILSVGTMDSEGWDRPFELKDFDESFIRKVVELNENVVILVHSGSGIRMTDWNDKAAAILYCWYNGQNGHTAVAEILSGKTNPSGKLPITIEKDFADSVDPDYVPEGEHLYSSWNDEWEAAREKYDVNYDEGIFGGYRWYESKEIAPLYPFGHGLSYTKFEYSDIDVSQSEFSADDTIEVSFSVKNVGEQSGAEIAQLYVRDEESSLPRPIKELKGFRKVELAAGESKTVTLSLDRAAFSFWSPDQKGWVAEAGEFELIVGASSTDIRLSRKVILS</sequence>
<proteinExistence type="inferred from homology"/>